<gene>
    <name evidence="21" type="primary">PARPA_11539.1 scaffold 44469</name>
</gene>
<comment type="catalytic activity">
    <reaction evidence="14">
        <text>N(6)-methyl-L-lysyl(4)-[histone H3] + S-adenosyl-L-methionine = N(6),N(6)-dimethyl-L-lysyl(4)-[histone H3] + S-adenosyl-L-homocysteine + H(+)</text>
        <dbReference type="Rhea" id="RHEA:60268"/>
        <dbReference type="Rhea" id="RHEA-COMP:15540"/>
        <dbReference type="Rhea" id="RHEA-COMP:15543"/>
        <dbReference type="ChEBI" id="CHEBI:15378"/>
        <dbReference type="ChEBI" id="CHEBI:57856"/>
        <dbReference type="ChEBI" id="CHEBI:59789"/>
        <dbReference type="ChEBI" id="CHEBI:61929"/>
        <dbReference type="ChEBI" id="CHEBI:61976"/>
    </reaction>
</comment>
<dbReference type="InterPro" id="IPR012677">
    <property type="entry name" value="Nucleotide-bd_a/b_plait_sf"/>
</dbReference>
<evidence type="ECO:0000256" key="11">
    <source>
        <dbReference type="ARBA" id="ARBA00023242"/>
    </source>
</evidence>
<feature type="region of interest" description="Disordered" evidence="17">
    <location>
        <begin position="192"/>
        <end position="328"/>
    </location>
</feature>
<keyword evidence="4" id="KW-0489">Methyltransferase</keyword>
<dbReference type="GO" id="GO:0003723">
    <property type="term" value="F:RNA binding"/>
    <property type="evidence" value="ECO:0007669"/>
    <property type="project" value="UniProtKB-UniRule"/>
</dbReference>
<dbReference type="SUPFAM" id="SSF52266">
    <property type="entry name" value="SGNH hydrolase"/>
    <property type="match status" value="1"/>
</dbReference>
<feature type="compositionally biased region" description="Basic and acidic residues" evidence="17">
    <location>
        <begin position="849"/>
        <end position="860"/>
    </location>
</feature>
<sequence length="1459" mass="167050">MDSKWSTTSTAKGPHNYTVAYDSDLDTQGLKPRSQTSYDYQSTEPAMLSVTTRDPRQDKLFYQKNFLKGRYRYRKQFHLVEYKFDKNSYGPKPATKVLVSRLSPLMTESQIMTYFSVYGQVKSVDIEKDPTTGGSFGIAHVSFAGDGITEGHASACLAVEKGNGRKMGVAENVKVCFDPTGEKLKLAIEDFNRPVPSPKSETARSIPTIATAGPNSPLHRSSSSRHDGYHGHYDRRYPDESDNNWDRYDPRRYSRSRDNYHRSSNNRYYDDYRYRDERPSSRYSSSYSRYSSPRRLDSPEHHSRHRSRWDSPGMDSPDSRFRSRSRSRSRSIDRRDSYYRYEDDYYGRESNSRRRSDYWDEHHGKKLPTSRSLPMLIISKNCLPFIRGALEDLKKIYYYYNCIDIYHDESDWSIVFDSLAMAKKALDATNDQQQVLGHRLLISLRDSSVSTIRDINSEIPVPSNNEKMEATVKTTSLQQIETTTTTATTTTITSSTDEANESVIASNIIETTTDRVETTKSLLSSPLTSEEILLNELADVFLKDLKNRIAGPSIHDFYKSARAIRLEKEAAAAAAAAAADNSSQQLDDNVEINNTRMNGNNGSNTVSEPQENLIESILPSMKIAKLPRFKKKQKLLPKRDYQSFLYDELEQSSAAIQNQDQASSSATSTAPHIKQGSPAADTPLFSSSSSSEEGEYHSGLEESASDAAMVDIKDDASTTESSPAVYNAIERKRKKMLKEQRPRSLRDYISDEESDVEHDAFLKKLHQQEEEYNESDSDEDDFVENDYMQEIRKRKQKQKRSALKKKRQHSEDDTSDYDSLSKLRLKQKAKQARKKKKKGDLIAPPLPDRIYEVIEEDLSKDSSSGQDEDDDDVEEAEHDEEEDDEEDIQDTKIIINQEELEKALLAPEESDSEELAEPKTVDDSPSEWNPFNQIKVPEDYYFLRAALLERAGIEPKDDITQHIKGGCARARGVYTIPDSMKATYLPKNKAVIDVPADTGRISSRATRVNNRRLVVGMEMQKKTIDSDILKFNQLQSRKKQLRFAKSPIHDWGLYAEEHIDMNDMVIEYVGEVIRQQVAEEREKQYERCGIGSSYLFRVDDDTVIDATKCGNVARFINHCCAPNCSAKIITVDKQKKIVIYANRDIEPGEEITYDYKFPIEADKIPCLCGSKFCKGTHAYTNCYLDDNFNVPYKLKLLKMASTHPYNQIVLFGDSITQFSFDPELRGFGALLANIYVRKLDVINRGFSGYNTDWALPILRQLLPTHKEQQDQACSITLMTIFFGANDAALDFSPQHVPLDRFKQNVKEMIDLVRKPQSRYCNPKLRLILITPPPINELQWQKNCDKNILNRTNESARSYADCVSEIGREKDVPVADIWSRIMDKVHQEQLDLSDFLLDGLHLNANGYRELYDLLMQIISEKYKEVHPDALDYELAYWRDLLKQDPKNLQFPLLKNRPTTD</sequence>
<evidence type="ECO:0000256" key="14">
    <source>
        <dbReference type="ARBA" id="ARBA00047583"/>
    </source>
</evidence>
<evidence type="ECO:0000256" key="16">
    <source>
        <dbReference type="PROSITE-ProRule" id="PRU00176"/>
    </source>
</evidence>
<evidence type="ECO:0000259" key="20">
    <source>
        <dbReference type="PROSITE" id="PS50868"/>
    </source>
</evidence>
<feature type="compositionally biased region" description="Polar residues" evidence="17">
    <location>
        <begin position="33"/>
        <end position="42"/>
    </location>
</feature>
<dbReference type="PANTHER" id="PTHR45814:SF2">
    <property type="entry name" value="HISTONE-LYSINE N-METHYLTRANSFERASE SETD1"/>
    <property type="match status" value="1"/>
</dbReference>
<evidence type="ECO:0000256" key="17">
    <source>
        <dbReference type="SAM" id="MobiDB-lite"/>
    </source>
</evidence>
<dbReference type="PROSITE" id="PS50102">
    <property type="entry name" value="RRM"/>
    <property type="match status" value="1"/>
</dbReference>
<dbReference type="GO" id="GO:0140999">
    <property type="term" value="F:histone H3K4 trimethyltransferase activity"/>
    <property type="evidence" value="ECO:0007669"/>
    <property type="project" value="UniProtKB-EC"/>
</dbReference>
<evidence type="ECO:0000256" key="9">
    <source>
        <dbReference type="ARBA" id="ARBA00023015"/>
    </source>
</evidence>
<feature type="domain" description="SET" evidence="19">
    <location>
        <begin position="1039"/>
        <end position="1156"/>
    </location>
</feature>
<feature type="region of interest" description="Disordered" evidence="17">
    <location>
        <begin position="656"/>
        <end position="706"/>
    </location>
</feature>
<evidence type="ECO:0000313" key="22">
    <source>
        <dbReference type="Proteomes" id="UP000054107"/>
    </source>
</evidence>
<accession>A0A0B7NPE9</accession>
<dbReference type="Gene3D" id="3.30.70.330">
    <property type="match status" value="1"/>
</dbReference>
<feature type="compositionally biased region" description="Basic residues" evidence="17">
    <location>
        <begin position="823"/>
        <end position="838"/>
    </location>
</feature>
<dbReference type="SMART" id="SM00360">
    <property type="entry name" value="RRM"/>
    <property type="match status" value="1"/>
</dbReference>
<evidence type="ECO:0000256" key="1">
    <source>
        <dbReference type="ARBA" id="ARBA00004123"/>
    </source>
</evidence>
<feature type="compositionally biased region" description="Low complexity" evidence="17">
    <location>
        <begin position="281"/>
        <end position="293"/>
    </location>
</feature>
<evidence type="ECO:0000256" key="12">
    <source>
        <dbReference type="ARBA" id="ARBA00030093"/>
    </source>
</evidence>
<dbReference type="Pfam" id="PF13472">
    <property type="entry name" value="Lipase_GDSL_2"/>
    <property type="match status" value="1"/>
</dbReference>
<dbReference type="SUPFAM" id="SSF54928">
    <property type="entry name" value="RNA-binding domain, RBD"/>
    <property type="match status" value="1"/>
</dbReference>
<evidence type="ECO:0000313" key="21">
    <source>
        <dbReference type="EMBL" id="CEP17243.1"/>
    </source>
</evidence>
<keyword evidence="22" id="KW-1185">Reference proteome</keyword>
<dbReference type="Pfam" id="PF11764">
    <property type="entry name" value="N-SET"/>
    <property type="match status" value="1"/>
</dbReference>
<feature type="compositionally biased region" description="Basic and acidic residues" evidence="17">
    <location>
        <begin position="224"/>
        <end position="261"/>
    </location>
</feature>
<keyword evidence="11" id="KW-0539">Nucleus</keyword>
<dbReference type="SMART" id="SM00317">
    <property type="entry name" value="SET"/>
    <property type="match status" value="1"/>
</dbReference>
<keyword evidence="6" id="KW-0949">S-adenosyl-L-methionine</keyword>
<evidence type="ECO:0000256" key="6">
    <source>
        <dbReference type="ARBA" id="ARBA00022691"/>
    </source>
</evidence>
<evidence type="ECO:0000256" key="7">
    <source>
        <dbReference type="ARBA" id="ARBA00022853"/>
    </source>
</evidence>
<dbReference type="InterPro" id="IPR013830">
    <property type="entry name" value="SGNH_hydro"/>
</dbReference>
<dbReference type="EC" id="2.1.1.354" evidence="2"/>
<keyword evidence="10" id="KW-0804">Transcription</keyword>
<evidence type="ECO:0000256" key="4">
    <source>
        <dbReference type="ARBA" id="ARBA00022603"/>
    </source>
</evidence>
<dbReference type="Gene3D" id="2.170.270.10">
    <property type="entry name" value="SET domain"/>
    <property type="match status" value="1"/>
</dbReference>
<dbReference type="InterPro" id="IPR037841">
    <property type="entry name" value="SET_SETD1A/B"/>
</dbReference>
<name>A0A0B7NPE9_9FUNG</name>
<comment type="subcellular location">
    <subcellularLocation>
        <location evidence="1">Nucleus</location>
    </subcellularLocation>
</comment>
<feature type="region of interest" description="Disordered" evidence="17">
    <location>
        <begin position="906"/>
        <end position="930"/>
    </location>
</feature>
<dbReference type="SMART" id="SM01291">
    <property type="entry name" value="N-SET"/>
    <property type="match status" value="1"/>
</dbReference>
<dbReference type="InterPro" id="IPR001214">
    <property type="entry name" value="SET_dom"/>
</dbReference>
<evidence type="ECO:0000256" key="13">
    <source>
        <dbReference type="ARBA" id="ARBA00047571"/>
    </source>
</evidence>
<evidence type="ECO:0000256" key="3">
    <source>
        <dbReference type="ARBA" id="ARBA00015839"/>
    </source>
</evidence>
<dbReference type="InterPro" id="IPR044570">
    <property type="entry name" value="Set1-like"/>
</dbReference>
<evidence type="ECO:0000259" key="18">
    <source>
        <dbReference type="PROSITE" id="PS50102"/>
    </source>
</evidence>
<evidence type="ECO:0000256" key="5">
    <source>
        <dbReference type="ARBA" id="ARBA00022679"/>
    </source>
</evidence>
<feature type="compositionally biased region" description="Basic and acidic residues" evidence="17">
    <location>
        <begin position="268"/>
        <end position="280"/>
    </location>
</feature>
<dbReference type="InterPro" id="IPR035979">
    <property type="entry name" value="RBD_domain_sf"/>
</dbReference>
<comment type="catalytic activity">
    <reaction evidence="13">
        <text>L-lysyl(4)-[histone H3] + 3 S-adenosyl-L-methionine = N(6),N(6),N(6)-trimethyl-L-lysyl(4)-[histone H3] + 3 S-adenosyl-L-homocysteine + 3 H(+)</text>
        <dbReference type="Rhea" id="RHEA:60260"/>
        <dbReference type="Rhea" id="RHEA-COMP:15537"/>
        <dbReference type="Rhea" id="RHEA-COMP:15547"/>
        <dbReference type="ChEBI" id="CHEBI:15378"/>
        <dbReference type="ChEBI" id="CHEBI:29969"/>
        <dbReference type="ChEBI" id="CHEBI:57856"/>
        <dbReference type="ChEBI" id="CHEBI:59789"/>
        <dbReference type="ChEBI" id="CHEBI:61961"/>
        <dbReference type="EC" id="2.1.1.354"/>
    </reaction>
</comment>
<dbReference type="InterPro" id="IPR000504">
    <property type="entry name" value="RRM_dom"/>
</dbReference>
<dbReference type="Proteomes" id="UP000054107">
    <property type="component" value="Unassembled WGS sequence"/>
</dbReference>
<evidence type="ECO:0000256" key="15">
    <source>
        <dbReference type="ARBA" id="ARBA00049129"/>
    </source>
</evidence>
<dbReference type="InterPro" id="IPR046341">
    <property type="entry name" value="SET_dom_sf"/>
</dbReference>
<dbReference type="OrthoDB" id="671439at2759"/>
<evidence type="ECO:0000256" key="10">
    <source>
        <dbReference type="ARBA" id="ARBA00023163"/>
    </source>
</evidence>
<keyword evidence="8 16" id="KW-0694">RNA-binding</keyword>
<feature type="compositionally biased region" description="Acidic residues" evidence="17">
    <location>
        <begin position="770"/>
        <end position="784"/>
    </location>
</feature>
<dbReference type="PROSITE" id="PS50868">
    <property type="entry name" value="POST_SET"/>
    <property type="match status" value="1"/>
</dbReference>
<feature type="domain" description="RRM" evidence="18">
    <location>
        <begin position="95"/>
        <end position="180"/>
    </location>
</feature>
<feature type="compositionally biased region" description="Basic residues" evidence="17">
    <location>
        <begin position="792"/>
        <end position="808"/>
    </location>
</feature>
<dbReference type="CDD" id="cd01838">
    <property type="entry name" value="Isoamyl_acetate_hydrolase_like"/>
    <property type="match status" value="1"/>
</dbReference>
<feature type="region of interest" description="Disordered" evidence="17">
    <location>
        <begin position="766"/>
        <end position="891"/>
    </location>
</feature>
<dbReference type="Pfam" id="PF00856">
    <property type="entry name" value="SET"/>
    <property type="match status" value="1"/>
</dbReference>
<dbReference type="CDD" id="cd19169">
    <property type="entry name" value="SET_SETD1"/>
    <property type="match status" value="1"/>
</dbReference>
<dbReference type="InterPro" id="IPR036514">
    <property type="entry name" value="SGNH_hydro_sf"/>
</dbReference>
<evidence type="ECO:0000256" key="2">
    <source>
        <dbReference type="ARBA" id="ARBA00012182"/>
    </source>
</evidence>
<protein>
    <recommendedName>
        <fullName evidence="3">Histone-lysine N-methyltransferase, H3 lysine-4 specific</fullName>
        <ecNumber evidence="2">2.1.1.354</ecNumber>
    </recommendedName>
    <alternativeName>
        <fullName evidence="12">SET domain-containing protein 1</fullName>
    </alternativeName>
</protein>
<dbReference type="SUPFAM" id="SSF82199">
    <property type="entry name" value="SET domain"/>
    <property type="match status" value="1"/>
</dbReference>
<dbReference type="GO" id="GO:0048188">
    <property type="term" value="C:Set1C/COMPASS complex"/>
    <property type="evidence" value="ECO:0007669"/>
    <property type="project" value="InterPro"/>
</dbReference>
<dbReference type="Pfam" id="PF00076">
    <property type="entry name" value="RRM_1"/>
    <property type="match status" value="1"/>
</dbReference>
<dbReference type="PROSITE" id="PS50280">
    <property type="entry name" value="SET"/>
    <property type="match status" value="1"/>
</dbReference>
<dbReference type="STRING" id="35722.A0A0B7NPE9"/>
<dbReference type="GO" id="GO:0032259">
    <property type="term" value="P:methylation"/>
    <property type="evidence" value="ECO:0007669"/>
    <property type="project" value="UniProtKB-KW"/>
</dbReference>
<dbReference type="EMBL" id="LN733661">
    <property type="protein sequence ID" value="CEP17243.1"/>
    <property type="molecule type" value="Genomic_DNA"/>
</dbReference>
<proteinExistence type="predicted"/>
<dbReference type="InterPro" id="IPR024657">
    <property type="entry name" value="COMPASS_Set1_N-SET"/>
</dbReference>
<organism evidence="21 22">
    <name type="scientific">Parasitella parasitica</name>
    <dbReference type="NCBI Taxonomy" id="35722"/>
    <lineage>
        <taxon>Eukaryota</taxon>
        <taxon>Fungi</taxon>
        <taxon>Fungi incertae sedis</taxon>
        <taxon>Mucoromycota</taxon>
        <taxon>Mucoromycotina</taxon>
        <taxon>Mucoromycetes</taxon>
        <taxon>Mucorales</taxon>
        <taxon>Mucorineae</taxon>
        <taxon>Mucoraceae</taxon>
        <taxon>Parasitella</taxon>
    </lineage>
</organism>
<feature type="domain" description="Post-SET" evidence="20">
    <location>
        <begin position="1162"/>
        <end position="1178"/>
    </location>
</feature>
<feature type="region of interest" description="Disordered" evidence="17">
    <location>
        <begin position="1"/>
        <end position="42"/>
    </location>
</feature>
<feature type="compositionally biased region" description="Acidic residues" evidence="17">
    <location>
        <begin position="866"/>
        <end position="888"/>
    </location>
</feature>
<dbReference type="PANTHER" id="PTHR45814">
    <property type="entry name" value="HISTONE-LYSINE N-METHYLTRANSFERASE SETD1"/>
    <property type="match status" value="1"/>
</dbReference>
<keyword evidence="5" id="KW-0808">Transferase</keyword>
<dbReference type="Gene3D" id="3.40.50.1110">
    <property type="entry name" value="SGNH hydrolase"/>
    <property type="match status" value="1"/>
</dbReference>
<keyword evidence="7" id="KW-0156">Chromatin regulator</keyword>
<keyword evidence="9" id="KW-0805">Transcription regulation</keyword>
<reference evidence="21 22" key="1">
    <citation type="submission" date="2014-09" db="EMBL/GenBank/DDBJ databases">
        <authorList>
            <person name="Ellenberger Sabrina"/>
        </authorList>
    </citation>
    <scope>NUCLEOTIDE SEQUENCE [LARGE SCALE GENOMIC DNA]</scope>
    <source>
        <strain evidence="21 22">CBS 412.66</strain>
    </source>
</reference>
<comment type="catalytic activity">
    <reaction evidence="15">
        <text>N(6),N(6)-dimethyl-L-lysyl(4)-[histone H3] + S-adenosyl-L-methionine = N(6),N(6),N(6)-trimethyl-L-lysyl(4)-[histone H3] + S-adenosyl-L-homocysteine + H(+)</text>
        <dbReference type="Rhea" id="RHEA:60272"/>
        <dbReference type="Rhea" id="RHEA-COMP:15537"/>
        <dbReference type="Rhea" id="RHEA-COMP:15540"/>
        <dbReference type="ChEBI" id="CHEBI:15378"/>
        <dbReference type="ChEBI" id="CHEBI:57856"/>
        <dbReference type="ChEBI" id="CHEBI:59789"/>
        <dbReference type="ChEBI" id="CHEBI:61961"/>
        <dbReference type="ChEBI" id="CHEBI:61976"/>
    </reaction>
</comment>
<evidence type="ECO:0000259" key="19">
    <source>
        <dbReference type="PROSITE" id="PS50280"/>
    </source>
</evidence>
<evidence type="ECO:0000256" key="8">
    <source>
        <dbReference type="ARBA" id="ARBA00022884"/>
    </source>
</evidence>
<feature type="compositionally biased region" description="Polar residues" evidence="17">
    <location>
        <begin position="1"/>
        <end position="11"/>
    </location>
</feature>
<dbReference type="InterPro" id="IPR003616">
    <property type="entry name" value="Post-SET_dom"/>
</dbReference>